<evidence type="ECO:0000256" key="1">
    <source>
        <dbReference type="SAM" id="Phobius"/>
    </source>
</evidence>
<dbReference type="Proteomes" id="UP001212997">
    <property type="component" value="Unassembled WGS sequence"/>
</dbReference>
<evidence type="ECO:0000313" key="4">
    <source>
        <dbReference type="Proteomes" id="UP001212997"/>
    </source>
</evidence>
<evidence type="ECO:0000259" key="2">
    <source>
        <dbReference type="Pfam" id="PF20152"/>
    </source>
</evidence>
<reference evidence="3" key="1">
    <citation type="submission" date="2022-07" db="EMBL/GenBank/DDBJ databases">
        <title>Genome Sequence of Physisporinus lineatus.</title>
        <authorList>
            <person name="Buettner E."/>
        </authorList>
    </citation>
    <scope>NUCLEOTIDE SEQUENCE</scope>
    <source>
        <strain evidence="3">VT162</strain>
    </source>
</reference>
<dbReference type="PANTHER" id="PTHR40465:SF1">
    <property type="entry name" value="DUF6534 DOMAIN-CONTAINING PROTEIN"/>
    <property type="match status" value="1"/>
</dbReference>
<proteinExistence type="predicted"/>
<organism evidence="3 4">
    <name type="scientific">Meripilus lineatus</name>
    <dbReference type="NCBI Taxonomy" id="2056292"/>
    <lineage>
        <taxon>Eukaryota</taxon>
        <taxon>Fungi</taxon>
        <taxon>Dikarya</taxon>
        <taxon>Basidiomycota</taxon>
        <taxon>Agaricomycotina</taxon>
        <taxon>Agaricomycetes</taxon>
        <taxon>Polyporales</taxon>
        <taxon>Meripilaceae</taxon>
        <taxon>Meripilus</taxon>
    </lineage>
</organism>
<keyword evidence="4" id="KW-1185">Reference proteome</keyword>
<feature type="transmembrane region" description="Helical" evidence="1">
    <location>
        <begin position="209"/>
        <end position="233"/>
    </location>
</feature>
<accession>A0AAD5V316</accession>
<dbReference type="EMBL" id="JANAWD010000194">
    <property type="protein sequence ID" value="KAJ3484319.1"/>
    <property type="molecule type" value="Genomic_DNA"/>
</dbReference>
<keyword evidence="1" id="KW-0472">Membrane</keyword>
<feature type="transmembrane region" description="Helical" evidence="1">
    <location>
        <begin position="245"/>
        <end position="273"/>
    </location>
</feature>
<gene>
    <name evidence="3" type="ORF">NLI96_g5724</name>
</gene>
<feature type="transmembrane region" description="Helical" evidence="1">
    <location>
        <begin position="73"/>
        <end position="91"/>
    </location>
</feature>
<comment type="caution">
    <text evidence="3">The sequence shown here is derived from an EMBL/GenBank/DDBJ whole genome shotgun (WGS) entry which is preliminary data.</text>
</comment>
<evidence type="ECO:0000313" key="3">
    <source>
        <dbReference type="EMBL" id="KAJ3484319.1"/>
    </source>
</evidence>
<dbReference type="Pfam" id="PF20152">
    <property type="entry name" value="DUF6534"/>
    <property type="match status" value="1"/>
</dbReference>
<keyword evidence="1" id="KW-1133">Transmembrane helix</keyword>
<feature type="domain" description="DUF6534" evidence="2">
    <location>
        <begin position="218"/>
        <end position="304"/>
    </location>
</feature>
<dbReference type="AlphaFoldDB" id="A0AAD5V316"/>
<feature type="transmembrane region" description="Helical" evidence="1">
    <location>
        <begin position="279"/>
        <end position="302"/>
    </location>
</feature>
<sequence>MAPPIGLFQKFSLDATLGAVFIGTIAASISDRQLLQAVPNRQAHAQSTCYDLVVCVYNSLPTESTRVTRMPRILDLLHLIVIVIAMYHYAITSFGNLASLLGIHCTYQYLSASKRDSDLTTSSLPKAHVIFENLSDIIVRGPLNRILAHRIWKLSRGNVMVVSTIVREGAALRCQTHRESLSTAGSYNTFNFWIQATSLLDVGQYAVKVTIFGTLAMATVADLIMSATLCYFLRRHQSPFRKTQSFVDTIIISTINGGILTSVCALTCLVTYATMPDKFIYQAIYYVFSKLLLNSMLATLNARPSTRDSNMKGSYVEPFSPNTLSSETIGSKVILSVNKCDEEKIQVQPGQMASEETDPLPST</sequence>
<protein>
    <recommendedName>
        <fullName evidence="2">DUF6534 domain-containing protein</fullName>
    </recommendedName>
</protein>
<dbReference type="InterPro" id="IPR045339">
    <property type="entry name" value="DUF6534"/>
</dbReference>
<dbReference type="PANTHER" id="PTHR40465">
    <property type="entry name" value="CHROMOSOME 1, WHOLE GENOME SHOTGUN SEQUENCE"/>
    <property type="match status" value="1"/>
</dbReference>
<name>A0AAD5V316_9APHY</name>
<keyword evidence="1" id="KW-0812">Transmembrane</keyword>